<dbReference type="Gene3D" id="2.60.120.330">
    <property type="entry name" value="B-lactam Antibiotic, Isopenicillin N Synthase, Chain"/>
    <property type="match status" value="1"/>
</dbReference>
<evidence type="ECO:0000256" key="6">
    <source>
        <dbReference type="ARBA" id="ARBA00022666"/>
    </source>
</evidence>
<dbReference type="Pfam" id="PF14226">
    <property type="entry name" value="DIOX_N"/>
    <property type="match status" value="1"/>
</dbReference>
<dbReference type="AlphaFoldDB" id="A0A1H9IGS9"/>
<keyword evidence="11" id="KW-0408">Iron</keyword>
<dbReference type="Pfam" id="PF03171">
    <property type="entry name" value="2OG-FeII_Oxy"/>
    <property type="match status" value="1"/>
</dbReference>
<comment type="pathway">
    <text evidence="2">Alkene biosynthesis; ethylene biosynthesis via 2-oxoglutarate.</text>
</comment>
<keyword evidence="14" id="KW-1185">Reference proteome</keyword>
<sequence>MASELQVPIIDISGFAHGGQAQRAAIAASVGAAAREIGFMQICGHGVPDAAIEGLKAAIDGFFGLPLEDKLRCRPPSTEINRGYTGLRSERLSYSLGVASPADLFEAFNIGSTVSQHPGVALPAEHFPENLWPQQPAAFRAQIETWFAEAGALARRMTRIFALALNLPDDYFVPFQNRSIDTLRLNNYQLPPGDTRVEPGQMGMGGHTDYGIVTVLWADAVSPGLQIMDGDGDWHDIVPAPGAMLINLGDMLARWSNDRWRSTLHRVLPPVNGQGRLIRRRSAAYFHDGNHDALVSCLPGCADADHPPLYPPVTVGEHLSFKLRGSRGLELNPHSEREAARLLSGSE</sequence>
<dbReference type="InterPro" id="IPR005123">
    <property type="entry name" value="Oxoglu/Fe-dep_dioxygenase_dom"/>
</dbReference>
<dbReference type="GO" id="GO:0009693">
    <property type="term" value="P:ethylene biosynthetic process"/>
    <property type="evidence" value="ECO:0007669"/>
    <property type="project" value="UniProtKB-KW"/>
</dbReference>
<evidence type="ECO:0000256" key="3">
    <source>
        <dbReference type="ARBA" id="ARBA00012293"/>
    </source>
</evidence>
<evidence type="ECO:0000256" key="7">
    <source>
        <dbReference type="ARBA" id="ARBA00031011"/>
    </source>
</evidence>
<dbReference type="InterPro" id="IPR027443">
    <property type="entry name" value="IPNS-like_sf"/>
</dbReference>
<dbReference type="InterPro" id="IPR050231">
    <property type="entry name" value="Iron_ascorbate_oxido_reductase"/>
</dbReference>
<dbReference type="EC" id="1.14.20.7" evidence="3"/>
<dbReference type="Proteomes" id="UP000199233">
    <property type="component" value="Unassembled WGS sequence"/>
</dbReference>
<evidence type="ECO:0000313" key="13">
    <source>
        <dbReference type="EMBL" id="SEQ73810.1"/>
    </source>
</evidence>
<feature type="domain" description="Fe2OG dioxygenase" evidence="12">
    <location>
        <begin position="179"/>
        <end position="289"/>
    </location>
</feature>
<evidence type="ECO:0000256" key="9">
    <source>
        <dbReference type="ARBA" id="ARBA00047725"/>
    </source>
</evidence>
<dbReference type="EMBL" id="FOFS01000010">
    <property type="protein sequence ID" value="SEQ73810.1"/>
    <property type="molecule type" value="Genomic_DNA"/>
</dbReference>
<dbReference type="PRINTS" id="PR00682">
    <property type="entry name" value="IPNSYNTHASE"/>
</dbReference>
<dbReference type="GO" id="GO:0046872">
    <property type="term" value="F:metal ion binding"/>
    <property type="evidence" value="ECO:0007669"/>
    <property type="project" value="UniProtKB-KW"/>
</dbReference>
<evidence type="ECO:0000313" key="14">
    <source>
        <dbReference type="Proteomes" id="UP000199233"/>
    </source>
</evidence>
<keyword evidence="11" id="KW-0560">Oxidoreductase</keyword>
<protein>
    <recommendedName>
        <fullName evidence="5">2-oxoglutarate-dependent ethylene/succinate-forming enzyme</fullName>
        <ecNumber evidence="4">1.13.12.19</ecNumber>
        <ecNumber evidence="3">1.14.20.7</ecNumber>
    </recommendedName>
    <alternativeName>
        <fullName evidence="7">2-oxoglutarate dioxygenase (ethylene-forming)</fullName>
    </alternativeName>
    <alternativeName>
        <fullName evidence="8">2-oxoglutarate/L-arginine monooxygenase/decarboxylase (succinate-forming)</fullName>
    </alternativeName>
</protein>
<dbReference type="GO" id="GO:0102276">
    <property type="term" value="F:2-oxoglutarate oxygenase/decarboxylase (ethylene-forming) activity"/>
    <property type="evidence" value="ECO:0007669"/>
    <property type="project" value="UniProtKB-EC"/>
</dbReference>
<dbReference type="EC" id="1.13.12.19" evidence="4"/>
<evidence type="ECO:0000256" key="5">
    <source>
        <dbReference type="ARBA" id="ARBA00019045"/>
    </source>
</evidence>
<name>A0A1H9IGS9_9GAMM</name>
<dbReference type="InterPro" id="IPR044861">
    <property type="entry name" value="IPNS-like_FE2OG_OXY"/>
</dbReference>
<gene>
    <name evidence="13" type="ORF">SAMN04488038_11031</name>
</gene>
<comment type="catalytic activity">
    <reaction evidence="9">
        <text>2-oxoglutarate + O2 + 2 H(+) = ethene + 3 CO2 + H2O</text>
        <dbReference type="Rhea" id="RHEA:31523"/>
        <dbReference type="ChEBI" id="CHEBI:15377"/>
        <dbReference type="ChEBI" id="CHEBI:15378"/>
        <dbReference type="ChEBI" id="CHEBI:15379"/>
        <dbReference type="ChEBI" id="CHEBI:16526"/>
        <dbReference type="ChEBI" id="CHEBI:16810"/>
        <dbReference type="ChEBI" id="CHEBI:18153"/>
        <dbReference type="EC" id="1.13.12.19"/>
    </reaction>
</comment>
<organism evidence="13 14">
    <name type="scientific">Solimonas aquatica</name>
    <dbReference type="NCBI Taxonomy" id="489703"/>
    <lineage>
        <taxon>Bacteria</taxon>
        <taxon>Pseudomonadati</taxon>
        <taxon>Pseudomonadota</taxon>
        <taxon>Gammaproteobacteria</taxon>
        <taxon>Nevskiales</taxon>
        <taxon>Nevskiaceae</taxon>
        <taxon>Solimonas</taxon>
    </lineage>
</organism>
<dbReference type="PROSITE" id="PS51471">
    <property type="entry name" value="FE2OG_OXY"/>
    <property type="match status" value="1"/>
</dbReference>
<dbReference type="STRING" id="489703.SAMN04488038_11031"/>
<dbReference type="PANTHER" id="PTHR47990">
    <property type="entry name" value="2-OXOGLUTARATE (2OG) AND FE(II)-DEPENDENT OXYGENASE SUPERFAMILY PROTEIN-RELATED"/>
    <property type="match status" value="1"/>
</dbReference>
<evidence type="ECO:0000256" key="11">
    <source>
        <dbReference type="RuleBase" id="RU003682"/>
    </source>
</evidence>
<keyword evidence="6" id="KW-0266">Ethylene biosynthesis</keyword>
<proteinExistence type="inferred from homology"/>
<evidence type="ECO:0000256" key="1">
    <source>
        <dbReference type="ARBA" id="ARBA00001954"/>
    </source>
</evidence>
<evidence type="ECO:0000256" key="4">
    <source>
        <dbReference type="ARBA" id="ARBA00012531"/>
    </source>
</evidence>
<comment type="catalytic activity">
    <reaction evidence="10">
        <text>L-arginine + 2-oxoglutarate + O2 = guanidine + L-glutamate 5-semialdehyde + succinate + CO2</text>
        <dbReference type="Rhea" id="RHEA:31535"/>
        <dbReference type="ChEBI" id="CHEBI:15379"/>
        <dbReference type="ChEBI" id="CHEBI:16526"/>
        <dbReference type="ChEBI" id="CHEBI:16810"/>
        <dbReference type="ChEBI" id="CHEBI:30031"/>
        <dbReference type="ChEBI" id="CHEBI:30087"/>
        <dbReference type="ChEBI" id="CHEBI:32682"/>
        <dbReference type="ChEBI" id="CHEBI:58066"/>
        <dbReference type="EC" id="1.14.20.7"/>
    </reaction>
</comment>
<reference evidence="13 14" key="1">
    <citation type="submission" date="2016-10" db="EMBL/GenBank/DDBJ databases">
        <authorList>
            <person name="de Groot N.N."/>
        </authorList>
    </citation>
    <scope>NUCLEOTIDE SEQUENCE [LARGE SCALE GENOMIC DNA]</scope>
    <source>
        <strain evidence="13 14">DSM 25927</strain>
    </source>
</reference>
<evidence type="ECO:0000256" key="10">
    <source>
        <dbReference type="ARBA" id="ARBA00049359"/>
    </source>
</evidence>
<dbReference type="OrthoDB" id="21825at2"/>
<dbReference type="SUPFAM" id="SSF51197">
    <property type="entry name" value="Clavaminate synthase-like"/>
    <property type="match status" value="1"/>
</dbReference>
<dbReference type="RefSeq" id="WP_093286895.1">
    <property type="nucleotide sequence ID" value="NZ_FOFS01000010.1"/>
</dbReference>
<comment type="cofactor">
    <cofactor evidence="1">
        <name>Fe(2+)</name>
        <dbReference type="ChEBI" id="CHEBI:29033"/>
    </cofactor>
</comment>
<evidence type="ECO:0000256" key="2">
    <source>
        <dbReference type="ARBA" id="ARBA00004767"/>
    </source>
</evidence>
<dbReference type="InterPro" id="IPR026992">
    <property type="entry name" value="DIOX_N"/>
</dbReference>
<comment type="similarity">
    <text evidence="11">Belongs to the iron/ascorbate-dependent oxidoreductase family.</text>
</comment>
<accession>A0A1H9IGS9</accession>
<keyword evidence="11" id="KW-0479">Metal-binding</keyword>
<evidence type="ECO:0000256" key="8">
    <source>
        <dbReference type="ARBA" id="ARBA00031282"/>
    </source>
</evidence>
<evidence type="ECO:0000259" key="12">
    <source>
        <dbReference type="PROSITE" id="PS51471"/>
    </source>
</evidence>